<accession>W2H0F7</accession>
<evidence type="ECO:0000313" key="1">
    <source>
        <dbReference type="EMBL" id="ETK88727.1"/>
    </source>
</evidence>
<organism evidence="1">
    <name type="scientific">Phytophthora nicotianae</name>
    <name type="common">Potato buckeye rot agent</name>
    <name type="synonym">Phytophthora parasitica</name>
    <dbReference type="NCBI Taxonomy" id="4792"/>
    <lineage>
        <taxon>Eukaryota</taxon>
        <taxon>Sar</taxon>
        <taxon>Stramenopiles</taxon>
        <taxon>Oomycota</taxon>
        <taxon>Peronosporomycetes</taxon>
        <taxon>Peronosporales</taxon>
        <taxon>Peronosporaceae</taxon>
        <taxon>Phytophthora</taxon>
    </lineage>
</organism>
<reference evidence="1" key="1">
    <citation type="submission" date="2013-11" db="EMBL/GenBank/DDBJ databases">
        <title>The Genome Sequence of Phytophthora parasitica CJ02B3.</title>
        <authorList>
            <consortium name="The Broad Institute Genomics Platform"/>
            <person name="Russ C."/>
            <person name="Tyler B."/>
            <person name="Panabieres F."/>
            <person name="Shan W."/>
            <person name="Tripathy S."/>
            <person name="Grunwald N."/>
            <person name="Machado M."/>
            <person name="Johnson C.S."/>
            <person name="Arredondo F."/>
            <person name="Hong C."/>
            <person name="Coffey M."/>
            <person name="Young S.K."/>
            <person name="Zeng Q."/>
            <person name="Gargeya S."/>
            <person name="Fitzgerald M."/>
            <person name="Abouelleil A."/>
            <person name="Alvarado L."/>
            <person name="Chapman S.B."/>
            <person name="Gainer-Dewar J."/>
            <person name="Goldberg J."/>
            <person name="Griggs A."/>
            <person name="Gujja S."/>
            <person name="Hansen M."/>
            <person name="Howarth C."/>
            <person name="Imamovic A."/>
            <person name="Ireland A."/>
            <person name="Larimer J."/>
            <person name="McCowan C."/>
            <person name="Murphy C."/>
            <person name="Pearson M."/>
            <person name="Poon T.W."/>
            <person name="Priest M."/>
            <person name="Roberts A."/>
            <person name="Saif S."/>
            <person name="Shea T."/>
            <person name="Sykes S."/>
            <person name="Wortman J."/>
            <person name="Nusbaum C."/>
            <person name="Birren B."/>
        </authorList>
    </citation>
    <scope>NUCLEOTIDE SEQUENCE [LARGE SCALE GENOMIC DNA]</scope>
    <source>
        <strain evidence="1">CJ02B3</strain>
    </source>
</reference>
<dbReference type="EMBL" id="KI685828">
    <property type="protein sequence ID" value="ETK88727.1"/>
    <property type="molecule type" value="Genomic_DNA"/>
</dbReference>
<sequence>IVLVAQNRNSDSHGLGRMRAATVVAAVTSAAGAVAACADAAACTLPKPHENNAINSSLVAAASSLTQSDACGLGLPFSIEFSNVKCTQHFQNQDDRRINRPDRLKVRLPKTIETETIVPRSGP</sequence>
<dbReference type="AlphaFoldDB" id="W2H0F7"/>
<name>W2H0F7_PHYNI</name>
<dbReference type="Proteomes" id="UP000053236">
    <property type="component" value="Unassembled WGS sequence"/>
</dbReference>
<gene>
    <name evidence="1" type="ORF">L915_07057</name>
</gene>
<feature type="non-terminal residue" evidence="1">
    <location>
        <position position="1"/>
    </location>
</feature>
<proteinExistence type="predicted"/>
<protein>
    <submittedName>
        <fullName evidence="1">Uncharacterized protein</fullName>
    </submittedName>
</protein>